<proteinExistence type="predicted"/>
<keyword evidence="1" id="KW-0812">Transmembrane</keyword>
<dbReference type="Proteomes" id="UP000244077">
    <property type="component" value="Unassembled WGS sequence"/>
</dbReference>
<sequence>MILEEKSFRKWMVIIAAATLVLAIIRLWIGL</sequence>
<gene>
    <name evidence="2" type="ORF">C8N42_10390</name>
</gene>
<keyword evidence="1" id="KW-0472">Membrane</keyword>
<reference evidence="2 3" key="1">
    <citation type="submission" date="2018-04" db="EMBL/GenBank/DDBJ databases">
        <title>Genomic Encyclopedia of Archaeal and Bacterial Type Strains, Phase II (KMG-II): from individual species to whole genera.</title>
        <authorList>
            <person name="Goeker M."/>
        </authorList>
    </citation>
    <scope>NUCLEOTIDE SEQUENCE [LARGE SCALE GENOMIC DNA]</scope>
    <source>
        <strain evidence="2 3">DSM 100434</strain>
    </source>
</reference>
<organism evidence="2 3">
    <name type="scientific">Celeribacter persicus</name>
    <dbReference type="NCBI Taxonomy" id="1651082"/>
    <lineage>
        <taxon>Bacteria</taxon>
        <taxon>Pseudomonadati</taxon>
        <taxon>Pseudomonadota</taxon>
        <taxon>Alphaproteobacteria</taxon>
        <taxon>Rhodobacterales</taxon>
        <taxon>Roseobacteraceae</taxon>
        <taxon>Celeribacter</taxon>
    </lineage>
</organism>
<dbReference type="EMBL" id="QAOH01000003">
    <property type="protein sequence ID" value="PTQ74800.1"/>
    <property type="molecule type" value="Genomic_DNA"/>
</dbReference>
<accession>A0A2T5HT88</accession>
<dbReference type="AlphaFoldDB" id="A0A2T5HT88"/>
<keyword evidence="3" id="KW-1185">Reference proteome</keyword>
<evidence type="ECO:0000256" key="1">
    <source>
        <dbReference type="SAM" id="Phobius"/>
    </source>
</evidence>
<protein>
    <submittedName>
        <fullName evidence="2">Uncharacterized protein</fullName>
    </submittedName>
</protein>
<name>A0A2T5HT88_9RHOB</name>
<evidence type="ECO:0000313" key="3">
    <source>
        <dbReference type="Proteomes" id="UP000244077"/>
    </source>
</evidence>
<evidence type="ECO:0000313" key="2">
    <source>
        <dbReference type="EMBL" id="PTQ74800.1"/>
    </source>
</evidence>
<comment type="caution">
    <text evidence="2">The sequence shown here is derived from an EMBL/GenBank/DDBJ whole genome shotgun (WGS) entry which is preliminary data.</text>
</comment>
<feature type="transmembrane region" description="Helical" evidence="1">
    <location>
        <begin position="12"/>
        <end position="29"/>
    </location>
</feature>
<keyword evidence="1" id="KW-1133">Transmembrane helix</keyword>